<dbReference type="RefSeq" id="WP_076553021.1">
    <property type="nucleotide sequence ID" value="NZ_FTOL01000006.1"/>
</dbReference>
<dbReference type="Proteomes" id="UP000186744">
    <property type="component" value="Unassembled WGS sequence"/>
</dbReference>
<accession>A0A1N7PS48</accession>
<organism evidence="1 2">
    <name type="scientific">Chryseobacterium ureilyticum</name>
    <dbReference type="NCBI Taxonomy" id="373668"/>
    <lineage>
        <taxon>Bacteria</taxon>
        <taxon>Pseudomonadati</taxon>
        <taxon>Bacteroidota</taxon>
        <taxon>Flavobacteriia</taxon>
        <taxon>Flavobacteriales</taxon>
        <taxon>Weeksellaceae</taxon>
        <taxon>Chryseobacterium group</taxon>
        <taxon>Chryseobacterium</taxon>
    </lineage>
</organism>
<dbReference type="OrthoDB" id="1234176at2"/>
<name>A0A1N7PS48_9FLAO</name>
<proteinExistence type="predicted"/>
<reference evidence="2" key="1">
    <citation type="submission" date="2017-01" db="EMBL/GenBank/DDBJ databases">
        <authorList>
            <person name="Varghese N."/>
            <person name="Submissions S."/>
        </authorList>
    </citation>
    <scope>NUCLEOTIDE SEQUENCE [LARGE SCALE GENOMIC DNA]</scope>
    <source>
        <strain evidence="2">DSM 18017</strain>
    </source>
</reference>
<keyword evidence="2" id="KW-1185">Reference proteome</keyword>
<sequence>MVDVIRFYIENVELTEKALQKFDIYPIGYGKERGYYKKMKREMENKSDKPKEREFDYFSIIYDRKENGTIGKLWFEQNIRRTYFNRIRTHESDLNIAMSDLHYNDFVREIKYWANELDIDEEDFWKAKITQIELGVTLHFKTPMNGIMSCFGSLKNLPRKHVYENSGVKFIGKNYQVSIYDKLDRAFHTGEIFESQPAARRNILKVGAKKIKAYIRYEIKIKTVSGVLPKDFGDISTLDKLKRSWNNLTDMLLNKFDNFTFVDVLSPEIEKYIIYEQIGKAIHGVKGKGKDKTPIDEYLMYLGLKYLDFENDGVDNKGFDEFRRHLLPFLKRDRLKREKDYGDLYMKFRVKSKPSYAEKFRNELSKRLKSIATQ</sequence>
<dbReference type="AlphaFoldDB" id="A0A1N7PS48"/>
<protein>
    <recommendedName>
        <fullName evidence="3">Replication initiation factor</fullName>
    </recommendedName>
</protein>
<gene>
    <name evidence="1" type="ORF">SAMN05421786_106136</name>
</gene>
<dbReference type="EMBL" id="FTOL01000006">
    <property type="protein sequence ID" value="SIT13392.1"/>
    <property type="molecule type" value="Genomic_DNA"/>
</dbReference>
<evidence type="ECO:0000313" key="1">
    <source>
        <dbReference type="EMBL" id="SIT13392.1"/>
    </source>
</evidence>
<dbReference type="STRING" id="373668.SAMN05421786_106136"/>
<evidence type="ECO:0000313" key="2">
    <source>
        <dbReference type="Proteomes" id="UP000186744"/>
    </source>
</evidence>
<evidence type="ECO:0008006" key="3">
    <source>
        <dbReference type="Google" id="ProtNLM"/>
    </source>
</evidence>